<protein>
    <submittedName>
        <fullName evidence="2">DUF4231 domain-containing protein</fullName>
    </submittedName>
</protein>
<proteinExistence type="predicted"/>
<dbReference type="Proteomes" id="UP000318927">
    <property type="component" value="Chromosome"/>
</dbReference>
<keyword evidence="1" id="KW-0472">Membrane</keyword>
<name>A0A5B8J7V0_9MOLU</name>
<feature type="transmembrane region" description="Helical" evidence="1">
    <location>
        <begin position="70"/>
        <end position="95"/>
    </location>
</feature>
<keyword evidence="3" id="KW-1185">Reference proteome</keyword>
<accession>A0A5B8J7V0</accession>
<dbReference type="KEGG" id="mans:FRW55_03365"/>
<gene>
    <name evidence="2" type="ORF">FRW55_03365</name>
</gene>
<feature type="transmembrane region" description="Helical" evidence="1">
    <location>
        <begin position="21"/>
        <end position="50"/>
    </location>
</feature>
<dbReference type="AlphaFoldDB" id="A0A5B8J7V0"/>
<dbReference type="OrthoDB" id="399181at2"/>
<reference evidence="2 3" key="1">
    <citation type="journal article" date="2019" name="Microbiol. Resour. Announc.">
        <title>Complete Genome Sequences of Three Mycoplasma anserisalpingitis (Mycoplasma sp. 1220) Strains.</title>
        <authorList>
            <person name="Grozner D."/>
            <person name="Forro B."/>
            <person name="Kovacs A.B."/>
            <person name="Marton S."/>
            <person name="Banyai K."/>
            <person name="Kreizinger Z."/>
            <person name="Sulyok K.M."/>
            <person name="Gyuranecz M."/>
        </authorList>
    </citation>
    <scope>NUCLEOTIDE SEQUENCE [LARGE SCALE GENOMIC DNA]</scope>
    <source>
        <strain evidence="2 3">ATCC:BAA-2147</strain>
    </source>
</reference>
<dbReference type="RefSeq" id="WP_146368721.1">
    <property type="nucleotide sequence ID" value="NZ_CP042295.1"/>
</dbReference>
<evidence type="ECO:0000313" key="3">
    <source>
        <dbReference type="Proteomes" id="UP000318927"/>
    </source>
</evidence>
<dbReference type="EMBL" id="CP042295">
    <property type="protein sequence ID" value="QDY87172.1"/>
    <property type="molecule type" value="Genomic_DNA"/>
</dbReference>
<evidence type="ECO:0000256" key="1">
    <source>
        <dbReference type="SAM" id="Phobius"/>
    </source>
</evidence>
<keyword evidence="1" id="KW-0812">Transmembrane</keyword>
<keyword evidence="1" id="KW-1133">Transmembrane helix</keyword>
<sequence length="160" mass="19096">MFDALKESKRTISKTKKQIIVYGFFYYFLNSITIITTFIVGTIAIIYLAGASKYYGDTINPYNSWLNQDSNYVLTTTIINAILSLFSGIISFFLVNTKFIEKKSLLNKLNMEMMIYNEKKFYYGNKKQVDRDYILYKRIFYLSNKEKFEREEIKEWEKQN</sequence>
<organism evidence="2 3">
    <name type="scientific">Mycoplasma anserisalpingitidis</name>
    <dbReference type="NCBI Taxonomy" id="519450"/>
    <lineage>
        <taxon>Bacteria</taxon>
        <taxon>Bacillati</taxon>
        <taxon>Mycoplasmatota</taxon>
        <taxon>Mollicutes</taxon>
        <taxon>Mycoplasmataceae</taxon>
        <taxon>Mycoplasma</taxon>
    </lineage>
</organism>
<evidence type="ECO:0000313" key="2">
    <source>
        <dbReference type="EMBL" id="QDY87172.1"/>
    </source>
</evidence>